<keyword evidence="6" id="KW-1185">Reference proteome</keyword>
<evidence type="ECO:0000259" key="4">
    <source>
        <dbReference type="PROSITE" id="PS50987"/>
    </source>
</evidence>
<dbReference type="PRINTS" id="PR00778">
    <property type="entry name" value="HTHARSR"/>
</dbReference>
<reference evidence="5 6" key="1">
    <citation type="submission" date="2019-01" db="EMBL/GenBank/DDBJ databases">
        <title>The draft genome of Rhizobium sp. 24NR.</title>
        <authorList>
            <person name="Liu L."/>
            <person name="Liang L."/>
            <person name="Shi S."/>
            <person name="Xu L."/>
            <person name="Wang X."/>
            <person name="Li L."/>
            <person name="Zhang X."/>
        </authorList>
    </citation>
    <scope>NUCLEOTIDE SEQUENCE [LARGE SCALE GENOMIC DNA]</scope>
    <source>
        <strain evidence="5 6">24NR</strain>
    </source>
</reference>
<dbReference type="GO" id="GO:0003700">
    <property type="term" value="F:DNA-binding transcription factor activity"/>
    <property type="evidence" value="ECO:0007669"/>
    <property type="project" value="InterPro"/>
</dbReference>
<sequence length="108" mass="11789">MSLSHSRRNQFVRLSSELLDAMANAQRLAILSILIGEEISVGSLSKRIGLSQSALSQHLSRLRSAGLVVTRRDAQTIYYRCEDSGVKQLVATLSELFPSKTPPASFGV</sequence>
<dbReference type="InterPro" id="IPR001845">
    <property type="entry name" value="HTH_ArsR_DNA-bd_dom"/>
</dbReference>
<dbReference type="CDD" id="cd00090">
    <property type="entry name" value="HTH_ARSR"/>
    <property type="match status" value="1"/>
</dbReference>
<dbReference type="AlphaFoldDB" id="A0A444LAN1"/>
<dbReference type="InterPro" id="IPR011991">
    <property type="entry name" value="ArsR-like_HTH"/>
</dbReference>
<dbReference type="Proteomes" id="UP000287687">
    <property type="component" value="Unassembled WGS sequence"/>
</dbReference>
<dbReference type="InterPro" id="IPR036390">
    <property type="entry name" value="WH_DNA-bd_sf"/>
</dbReference>
<feature type="domain" description="HTH arsR-type" evidence="4">
    <location>
        <begin position="7"/>
        <end position="101"/>
    </location>
</feature>
<dbReference type="InterPro" id="IPR036388">
    <property type="entry name" value="WH-like_DNA-bd_sf"/>
</dbReference>
<keyword evidence="1" id="KW-0805">Transcription regulation</keyword>
<evidence type="ECO:0000256" key="3">
    <source>
        <dbReference type="ARBA" id="ARBA00023163"/>
    </source>
</evidence>
<dbReference type="PANTHER" id="PTHR33154">
    <property type="entry name" value="TRANSCRIPTIONAL REGULATOR, ARSR FAMILY"/>
    <property type="match status" value="1"/>
</dbReference>
<dbReference type="PROSITE" id="PS50987">
    <property type="entry name" value="HTH_ARSR_2"/>
    <property type="match status" value="1"/>
</dbReference>
<gene>
    <name evidence="5" type="ORF">EPK99_22480</name>
</gene>
<name>A0A444LAN1_9HYPH</name>
<organism evidence="5 6">
    <name type="scientific">Neorhizobium lilium</name>
    <dbReference type="NCBI Taxonomy" id="2503024"/>
    <lineage>
        <taxon>Bacteria</taxon>
        <taxon>Pseudomonadati</taxon>
        <taxon>Pseudomonadota</taxon>
        <taxon>Alphaproteobacteria</taxon>
        <taxon>Hyphomicrobiales</taxon>
        <taxon>Rhizobiaceae</taxon>
        <taxon>Rhizobium/Agrobacterium group</taxon>
        <taxon>Neorhizobium</taxon>
    </lineage>
</organism>
<dbReference type="OrthoDB" id="194599at2"/>
<evidence type="ECO:0000256" key="1">
    <source>
        <dbReference type="ARBA" id="ARBA00023015"/>
    </source>
</evidence>
<proteinExistence type="predicted"/>
<accession>A0A444LAN1</accession>
<dbReference type="GO" id="GO:0003677">
    <property type="term" value="F:DNA binding"/>
    <property type="evidence" value="ECO:0007669"/>
    <property type="project" value="UniProtKB-KW"/>
</dbReference>
<dbReference type="RefSeq" id="WP_128445557.1">
    <property type="nucleotide sequence ID" value="NZ_SBIP01000006.1"/>
</dbReference>
<keyword evidence="2" id="KW-0238">DNA-binding</keyword>
<evidence type="ECO:0000313" key="5">
    <source>
        <dbReference type="EMBL" id="RWX74684.1"/>
    </source>
</evidence>
<keyword evidence="3" id="KW-0804">Transcription</keyword>
<dbReference type="SUPFAM" id="SSF46785">
    <property type="entry name" value="Winged helix' DNA-binding domain"/>
    <property type="match status" value="1"/>
</dbReference>
<evidence type="ECO:0000256" key="2">
    <source>
        <dbReference type="ARBA" id="ARBA00023125"/>
    </source>
</evidence>
<dbReference type="EMBL" id="SBIP01000006">
    <property type="protein sequence ID" value="RWX74684.1"/>
    <property type="molecule type" value="Genomic_DNA"/>
</dbReference>
<dbReference type="Gene3D" id="1.10.10.10">
    <property type="entry name" value="Winged helix-like DNA-binding domain superfamily/Winged helix DNA-binding domain"/>
    <property type="match status" value="1"/>
</dbReference>
<dbReference type="SMART" id="SM00418">
    <property type="entry name" value="HTH_ARSR"/>
    <property type="match status" value="1"/>
</dbReference>
<dbReference type="NCBIfam" id="NF033788">
    <property type="entry name" value="HTH_metalloreg"/>
    <property type="match status" value="1"/>
</dbReference>
<comment type="caution">
    <text evidence="5">The sequence shown here is derived from an EMBL/GenBank/DDBJ whole genome shotgun (WGS) entry which is preliminary data.</text>
</comment>
<evidence type="ECO:0000313" key="6">
    <source>
        <dbReference type="Proteomes" id="UP000287687"/>
    </source>
</evidence>
<dbReference type="PANTHER" id="PTHR33154:SF28">
    <property type="entry name" value="HTH-TYPE TRANSCRIPTIONAL REGULATOR YGAV-RELATED"/>
    <property type="match status" value="1"/>
</dbReference>
<dbReference type="Pfam" id="PF01022">
    <property type="entry name" value="HTH_5"/>
    <property type="match status" value="1"/>
</dbReference>
<protein>
    <submittedName>
        <fullName evidence="5">ArsR family transcriptional regulator</fullName>
    </submittedName>
</protein>
<dbReference type="InterPro" id="IPR051081">
    <property type="entry name" value="HTH_MetalResp_TranReg"/>
</dbReference>